<keyword evidence="2" id="KW-1185">Reference proteome</keyword>
<organism evidence="1 2">
    <name type="scientific">Fervidobacterium thailandense</name>
    <dbReference type="NCBI Taxonomy" id="1008305"/>
    <lineage>
        <taxon>Bacteria</taxon>
        <taxon>Thermotogati</taxon>
        <taxon>Thermotogota</taxon>
        <taxon>Thermotogae</taxon>
        <taxon>Thermotogales</taxon>
        <taxon>Fervidobacteriaceae</taxon>
        <taxon>Fervidobacterium</taxon>
    </lineage>
</organism>
<reference evidence="2" key="1">
    <citation type="submission" date="2016-04" db="EMBL/GenBank/DDBJ databases">
        <title>The genome sequence project of a novel Fervidobacterium isolate from a hot spring in Thailand.</title>
        <authorList>
            <person name="Gonzalez J.M."/>
            <person name="Cuecas A."/>
            <person name="Kanoksilapatham W."/>
        </authorList>
    </citation>
    <scope>NUCLEOTIDE SEQUENCE [LARGE SCALE GENOMIC DNA]</scope>
    <source>
        <strain evidence="2">FC2004</strain>
    </source>
</reference>
<dbReference type="AlphaFoldDB" id="A0A1E3G1P8"/>
<protein>
    <submittedName>
        <fullName evidence="1">Uncharacterized protein</fullName>
    </submittedName>
</protein>
<dbReference type="Proteomes" id="UP000094570">
    <property type="component" value="Unassembled WGS sequence"/>
</dbReference>
<accession>A0A1E3G1P8</accession>
<dbReference type="STRING" id="1008305.A4H02_07120"/>
<comment type="caution">
    <text evidence="1">The sequence shown here is derived from an EMBL/GenBank/DDBJ whole genome shotgun (WGS) entry which is preliminary data.</text>
</comment>
<name>A0A1E3G1P8_9BACT</name>
<sequence length="79" mass="8376">MGKSGGRQEKFSPVPRSVADEVLEGSIPSVFAFFGEETTGDFSEPAVVCHAFAALSPFIAGSVSARTILEISLERRTSL</sequence>
<evidence type="ECO:0000313" key="2">
    <source>
        <dbReference type="Proteomes" id="UP000094570"/>
    </source>
</evidence>
<dbReference type="EMBL" id="LWAF01000011">
    <property type="protein sequence ID" value="ODN30070.1"/>
    <property type="molecule type" value="Genomic_DNA"/>
</dbReference>
<gene>
    <name evidence="1" type="ORF">A4H02_07120</name>
</gene>
<evidence type="ECO:0000313" key="1">
    <source>
        <dbReference type="EMBL" id="ODN30070.1"/>
    </source>
</evidence>
<proteinExistence type="predicted"/>